<organism evidence="5 6">
    <name type="scientific">Pontivivens marinum</name>
    <dbReference type="NCBI Taxonomy" id="1690039"/>
    <lineage>
        <taxon>Bacteria</taxon>
        <taxon>Pseudomonadati</taxon>
        <taxon>Pseudomonadota</taxon>
        <taxon>Alphaproteobacteria</taxon>
        <taxon>Rhodobacterales</taxon>
        <taxon>Paracoccaceae</taxon>
        <taxon>Pontivivens</taxon>
    </lineage>
</organism>
<keyword evidence="6" id="KW-1185">Reference proteome</keyword>
<evidence type="ECO:0000256" key="3">
    <source>
        <dbReference type="RuleBase" id="RU003694"/>
    </source>
</evidence>
<dbReference type="InterPro" id="IPR000794">
    <property type="entry name" value="Beta-ketoacyl_synthase"/>
</dbReference>
<dbReference type="Proteomes" id="UP000220034">
    <property type="component" value="Unassembled WGS sequence"/>
</dbReference>
<dbReference type="InterPro" id="IPR014030">
    <property type="entry name" value="Ketoacyl_synth_N"/>
</dbReference>
<reference evidence="6" key="1">
    <citation type="submission" date="2017-09" db="EMBL/GenBank/DDBJ databases">
        <authorList>
            <person name="Varghese N."/>
            <person name="Submissions S."/>
        </authorList>
    </citation>
    <scope>NUCLEOTIDE SEQUENCE [LARGE SCALE GENOMIC DNA]</scope>
    <source>
        <strain evidence="6">C7</strain>
    </source>
</reference>
<evidence type="ECO:0000256" key="1">
    <source>
        <dbReference type="ARBA" id="ARBA00008467"/>
    </source>
</evidence>
<protein>
    <submittedName>
        <fullName evidence="5">3-oxoacyl-(Acyl-carrier-protein) synthase</fullName>
    </submittedName>
</protein>
<dbReference type="SUPFAM" id="SSF53901">
    <property type="entry name" value="Thiolase-like"/>
    <property type="match status" value="1"/>
</dbReference>
<dbReference type="Gene3D" id="3.40.47.10">
    <property type="match status" value="1"/>
</dbReference>
<accession>A0A2C9CV40</accession>
<dbReference type="PROSITE" id="PS52004">
    <property type="entry name" value="KS3_2"/>
    <property type="match status" value="1"/>
</dbReference>
<dbReference type="Pfam" id="PF00109">
    <property type="entry name" value="ketoacyl-synt"/>
    <property type="match status" value="1"/>
</dbReference>
<evidence type="ECO:0000313" key="5">
    <source>
        <dbReference type="EMBL" id="SOH94985.1"/>
    </source>
</evidence>
<dbReference type="Pfam" id="PF02801">
    <property type="entry name" value="Ketoacyl-synt_C"/>
    <property type="match status" value="1"/>
</dbReference>
<name>A0A2C9CV40_9RHOB</name>
<proteinExistence type="inferred from homology"/>
<dbReference type="InterPro" id="IPR016039">
    <property type="entry name" value="Thiolase-like"/>
</dbReference>
<dbReference type="RefSeq" id="WP_097931083.1">
    <property type="nucleotide sequence ID" value="NZ_OCTN01000007.1"/>
</dbReference>
<evidence type="ECO:0000313" key="6">
    <source>
        <dbReference type="Proteomes" id="UP000220034"/>
    </source>
</evidence>
<dbReference type="PANTHER" id="PTHR11712">
    <property type="entry name" value="POLYKETIDE SYNTHASE-RELATED"/>
    <property type="match status" value="1"/>
</dbReference>
<dbReference type="GO" id="GO:0004315">
    <property type="term" value="F:3-oxoacyl-[acyl-carrier-protein] synthase activity"/>
    <property type="evidence" value="ECO:0007669"/>
    <property type="project" value="TreeGrafter"/>
</dbReference>
<dbReference type="InterPro" id="IPR020841">
    <property type="entry name" value="PKS_Beta-ketoAc_synthase_dom"/>
</dbReference>
<sequence length="341" mass="34973">MIRVTGIGVVSALGRDVADLGCKRALMAATGAFAYSEIGETPFFQGTLEEDEVRDGFALGLDAAWAALDDAEISPAEVPVSLVLATGAGDTRALEADTEAPARPYDLARQMADAMGLTGVVLTVATACSSSSYAASLARDLLAQGAGHVLLCGVESKSDSSQYTFKSLMALDPAGCFPFTERRNGTVLGAGAAALLLTDTPQGNKRTYARLSGISLTCDGYHDTAPEPEGRAVRRGVDQALAQGGHQHAEIDLFVPHATGTKLNDAIEARLLDTLFGDDARGRMVLLKGDIGHTCGASSAFSMAVAAKALHEGGARAALIGASAFGGNNAAVVMSRAEGAI</sequence>
<dbReference type="EMBL" id="OCTN01000007">
    <property type="protein sequence ID" value="SOH94985.1"/>
    <property type="molecule type" value="Genomic_DNA"/>
</dbReference>
<dbReference type="PANTHER" id="PTHR11712:SF347">
    <property type="entry name" value="BETA KETOACYL-ACYL CARRIER PROTEIN SYNTHASE"/>
    <property type="match status" value="1"/>
</dbReference>
<dbReference type="OrthoDB" id="8566036at2"/>
<keyword evidence="2 3" id="KW-0808">Transferase</keyword>
<evidence type="ECO:0000256" key="2">
    <source>
        <dbReference type="ARBA" id="ARBA00022679"/>
    </source>
</evidence>
<feature type="domain" description="Ketosynthase family 3 (KS3)" evidence="4">
    <location>
        <begin position="1"/>
        <end position="336"/>
    </location>
</feature>
<dbReference type="SMART" id="SM00825">
    <property type="entry name" value="PKS_KS"/>
    <property type="match status" value="1"/>
</dbReference>
<evidence type="ECO:0000259" key="4">
    <source>
        <dbReference type="PROSITE" id="PS52004"/>
    </source>
</evidence>
<dbReference type="GO" id="GO:0006633">
    <property type="term" value="P:fatty acid biosynthetic process"/>
    <property type="evidence" value="ECO:0007669"/>
    <property type="project" value="TreeGrafter"/>
</dbReference>
<dbReference type="AlphaFoldDB" id="A0A2C9CV40"/>
<dbReference type="InterPro" id="IPR014031">
    <property type="entry name" value="Ketoacyl_synth_C"/>
</dbReference>
<comment type="similarity">
    <text evidence="1 3">Belongs to the thiolase-like superfamily. Beta-ketoacyl-ACP synthases family.</text>
</comment>
<gene>
    <name evidence="5" type="ORF">SAMN06273572_1076</name>
</gene>